<sequence>ERFRRQNEDIAAKYAVVDDMLLSQALADLAPEESGFIASARVALITARFSAFDRLKHQIISRHLPRRAHSIALLPEVDLLAAATGSGRRIYALRPSRSGYRLDRVDEIEEHYYALMTDPATARKDTDYQLKIHADAVNAPVMKTSAEAGAILIENLIKRHKQRLMDQLQQFGYEETNWEKTQKILLSLIPLYDCISGIREERREAVISCMIDAFTLAPLAGQGAAIGARFAQRGALGGMVALRASLGALAVRASFRETLSRGGVDLIRFAVVPAARELDRQAMISLGLAAVRAMDPGFELAGIAGARAVKQLVGVAGLLENRVPVWRKIRVWLEQRHPPAGATPHATPVITARLAGLDRDLPVVKLGGDKLGAQDIYLRFNPETGEAFGKRYTLAAGNVLQAVPAPLAQRLRNILEQGLGGRGAPGAGKQLAGKPGRKPYTRVTGAHLRAWVQNGIRPHPTAMGAFIALRGIPLHQWRRYVHQEGTLTARGRALLASDEPDSLTRNANPPPEVQQRIQVHIDPGTWHDNIGRALPPAIIEDAGRASLREPAALRLKITNNDFFDLWELWASHGLLDEGRSAALHRLEFCLLNGHTQLDLSGLGLRDLPAAYPPRVVKLNLSNNRLQTIQGALPPDLMHLDISHNLFTGLLGASGDKLTVIVAHHNQLEHLPARLSASLAELDVSYNGIGSVAVFSHARLTTLNLNHNRLTQLPSFGQLKLKSLYLNHNQLEVLPDLPDTLSILSAAHNLLQEMTWLIPEKLTYLDLSSNLMNRIPPSWQFSKLRHLKLDNNLIGDILQPLPQLLISFSASNNQIMRLPRNWPSKITSIMLKNNDITSMSVAVFPPGLRVLNLNQNHIEFLSEILPAGIKKIFIADNKLRALMVNVPRDLVLIDVSHNLITERPAHLSAAVEFINTP</sequence>
<evidence type="ECO:0000256" key="3">
    <source>
        <dbReference type="ARBA" id="ARBA00022614"/>
    </source>
</evidence>
<dbReference type="PANTHER" id="PTHR47114:SF2">
    <property type="entry name" value="OLIGODENDROCYTE-MYELIN GLYCOPROTEIN"/>
    <property type="match status" value="1"/>
</dbReference>
<keyword evidence="4" id="KW-0677">Repeat</keyword>
<evidence type="ECO:0000313" key="6">
    <source>
        <dbReference type="Proteomes" id="UP000461443"/>
    </source>
</evidence>
<evidence type="ECO:0000256" key="2">
    <source>
        <dbReference type="ARBA" id="ARBA00009868"/>
    </source>
</evidence>
<dbReference type="InterPro" id="IPR051071">
    <property type="entry name" value="LRR-bact_E3_ubiq_ligases"/>
</dbReference>
<gene>
    <name evidence="5" type="ORF">GRH90_02250</name>
</gene>
<dbReference type="SMART" id="SM00369">
    <property type="entry name" value="LRR_TYP"/>
    <property type="match status" value="7"/>
</dbReference>
<dbReference type="InterPro" id="IPR003591">
    <property type="entry name" value="Leu-rich_rpt_typical-subtyp"/>
</dbReference>
<proteinExistence type="inferred from homology"/>
<comment type="subcellular location">
    <subcellularLocation>
        <location evidence="1">Secreted</location>
    </subcellularLocation>
</comment>
<protein>
    <recommendedName>
        <fullName evidence="7">Leucine-rich repeat domain-containing protein</fullName>
    </recommendedName>
</protein>
<dbReference type="AlphaFoldDB" id="A0A845SG41"/>
<organism evidence="5 6">
    <name type="scientific">Acerihabitans arboris</name>
    <dbReference type="NCBI Taxonomy" id="2691583"/>
    <lineage>
        <taxon>Bacteria</taxon>
        <taxon>Pseudomonadati</taxon>
        <taxon>Pseudomonadota</taxon>
        <taxon>Gammaproteobacteria</taxon>
        <taxon>Enterobacterales</taxon>
        <taxon>Pectobacteriaceae</taxon>
        <taxon>Acerihabitans</taxon>
    </lineage>
</organism>
<dbReference type="Proteomes" id="UP000461443">
    <property type="component" value="Unassembled WGS sequence"/>
</dbReference>
<reference evidence="5 6" key="1">
    <citation type="submission" date="2019-12" db="EMBL/GenBank/DDBJ databases">
        <authorList>
            <person name="Lee S.D."/>
        </authorList>
    </citation>
    <scope>NUCLEOTIDE SEQUENCE [LARGE SCALE GENOMIC DNA]</scope>
    <source>
        <strain evidence="5 6">SAP-6</strain>
    </source>
</reference>
<comment type="caution">
    <text evidence="5">The sequence shown here is derived from an EMBL/GenBank/DDBJ whole genome shotgun (WGS) entry which is preliminary data.</text>
</comment>
<dbReference type="PANTHER" id="PTHR47114">
    <property type="match status" value="1"/>
</dbReference>
<dbReference type="SUPFAM" id="SSF52058">
    <property type="entry name" value="L domain-like"/>
    <property type="match status" value="1"/>
</dbReference>
<dbReference type="GO" id="GO:0005576">
    <property type="term" value="C:extracellular region"/>
    <property type="evidence" value="ECO:0007669"/>
    <property type="project" value="UniProtKB-SubCell"/>
</dbReference>
<dbReference type="SMART" id="SM00364">
    <property type="entry name" value="LRR_BAC"/>
    <property type="match status" value="10"/>
</dbReference>
<evidence type="ECO:0000313" key="5">
    <source>
        <dbReference type="EMBL" id="NDL61591.1"/>
    </source>
</evidence>
<dbReference type="InterPro" id="IPR001611">
    <property type="entry name" value="Leu-rich_rpt"/>
</dbReference>
<dbReference type="Gene3D" id="3.80.10.10">
    <property type="entry name" value="Ribonuclease Inhibitor"/>
    <property type="match status" value="2"/>
</dbReference>
<evidence type="ECO:0008006" key="7">
    <source>
        <dbReference type="Google" id="ProtNLM"/>
    </source>
</evidence>
<reference evidence="5 6" key="2">
    <citation type="submission" date="2020-02" db="EMBL/GenBank/DDBJ databases">
        <title>The new genus of Enterobacteriales.</title>
        <authorList>
            <person name="Kim I.S."/>
        </authorList>
    </citation>
    <scope>NUCLEOTIDE SEQUENCE [LARGE SCALE GENOMIC DNA]</scope>
    <source>
        <strain evidence="5 6">SAP-6</strain>
    </source>
</reference>
<dbReference type="InterPro" id="IPR032675">
    <property type="entry name" value="LRR_dom_sf"/>
</dbReference>
<dbReference type="PROSITE" id="PS51450">
    <property type="entry name" value="LRR"/>
    <property type="match status" value="3"/>
</dbReference>
<evidence type="ECO:0000256" key="1">
    <source>
        <dbReference type="ARBA" id="ARBA00004613"/>
    </source>
</evidence>
<evidence type="ECO:0000256" key="4">
    <source>
        <dbReference type="ARBA" id="ARBA00022737"/>
    </source>
</evidence>
<accession>A0A845SG41</accession>
<feature type="non-terminal residue" evidence="5">
    <location>
        <position position="1"/>
    </location>
</feature>
<keyword evidence="6" id="KW-1185">Reference proteome</keyword>
<dbReference type="Pfam" id="PF13855">
    <property type="entry name" value="LRR_8"/>
    <property type="match status" value="1"/>
</dbReference>
<comment type="similarity">
    <text evidence="2">Belongs to the LRR-containing bacterial E3 ligase family.</text>
</comment>
<keyword evidence="3" id="KW-0433">Leucine-rich repeat</keyword>
<dbReference type="EMBL" id="WUBS01000001">
    <property type="protein sequence ID" value="NDL61591.1"/>
    <property type="molecule type" value="Genomic_DNA"/>
</dbReference>
<name>A0A845SG41_9GAMM</name>